<accession>A0AAD6ME55</accession>
<feature type="domain" description="LOB" evidence="2">
    <location>
        <begin position="5"/>
        <end position="106"/>
    </location>
</feature>
<organism evidence="3 4">
    <name type="scientific">Populus alba x Populus x berolinensis</name>
    <dbReference type="NCBI Taxonomy" id="444605"/>
    <lineage>
        <taxon>Eukaryota</taxon>
        <taxon>Viridiplantae</taxon>
        <taxon>Streptophyta</taxon>
        <taxon>Embryophyta</taxon>
        <taxon>Tracheophyta</taxon>
        <taxon>Spermatophyta</taxon>
        <taxon>Magnoliopsida</taxon>
        <taxon>eudicotyledons</taxon>
        <taxon>Gunneridae</taxon>
        <taxon>Pentapetalae</taxon>
        <taxon>rosids</taxon>
        <taxon>fabids</taxon>
        <taxon>Malpighiales</taxon>
        <taxon>Salicaceae</taxon>
        <taxon>Saliceae</taxon>
        <taxon>Populus</taxon>
    </lineage>
</organism>
<dbReference type="EMBL" id="JAQIZT010000010">
    <property type="protein sequence ID" value="KAJ6983755.1"/>
    <property type="molecule type" value="Genomic_DNA"/>
</dbReference>
<protein>
    <submittedName>
        <fullName evidence="3">LOB domain-containing protein 24-like</fullName>
    </submittedName>
</protein>
<comment type="caution">
    <text evidence="3">The sequence shown here is derived from an EMBL/GenBank/DDBJ whole genome shotgun (WGS) entry which is preliminary data.</text>
</comment>
<evidence type="ECO:0000313" key="3">
    <source>
        <dbReference type="EMBL" id="KAJ6983755.1"/>
    </source>
</evidence>
<gene>
    <name evidence="3" type="ORF">NC653_026536</name>
</gene>
<reference evidence="3" key="1">
    <citation type="journal article" date="2023" name="Mol. Ecol. Resour.">
        <title>Chromosome-level genome assembly of a triploid poplar Populus alba 'Berolinensis'.</title>
        <authorList>
            <person name="Chen S."/>
            <person name="Yu Y."/>
            <person name="Wang X."/>
            <person name="Wang S."/>
            <person name="Zhang T."/>
            <person name="Zhou Y."/>
            <person name="He R."/>
            <person name="Meng N."/>
            <person name="Wang Y."/>
            <person name="Liu W."/>
            <person name="Liu Z."/>
            <person name="Liu J."/>
            <person name="Guo Q."/>
            <person name="Huang H."/>
            <person name="Sederoff R.R."/>
            <person name="Wang G."/>
            <person name="Qu G."/>
            <person name="Chen S."/>
        </authorList>
    </citation>
    <scope>NUCLEOTIDE SEQUENCE</scope>
    <source>
        <strain evidence="3">SC-2020</strain>
    </source>
</reference>
<dbReference type="Proteomes" id="UP001164929">
    <property type="component" value="Chromosome 10"/>
</dbReference>
<dbReference type="PROSITE" id="PS50891">
    <property type="entry name" value="LOB"/>
    <property type="match status" value="1"/>
</dbReference>
<evidence type="ECO:0000256" key="1">
    <source>
        <dbReference type="ARBA" id="ARBA00005474"/>
    </source>
</evidence>
<evidence type="ECO:0000259" key="2">
    <source>
        <dbReference type="PROSITE" id="PS50891"/>
    </source>
</evidence>
<comment type="similarity">
    <text evidence="1">Belongs to the LOB domain-containing protein family.</text>
</comment>
<dbReference type="AlphaFoldDB" id="A0AAD6ME55"/>
<dbReference type="InterPro" id="IPR004883">
    <property type="entry name" value="LOB"/>
</dbReference>
<name>A0AAD6ME55_9ROSI</name>
<dbReference type="PANTHER" id="PTHR31301">
    <property type="entry name" value="LOB DOMAIN-CONTAINING PROTEIN 4-RELATED"/>
    <property type="match status" value="1"/>
</dbReference>
<proteinExistence type="inferred from homology"/>
<dbReference type="PANTHER" id="PTHR31301:SF153">
    <property type="entry name" value="LOB DOMAIN-CONTAINING PROTEIN 26"/>
    <property type="match status" value="1"/>
</dbReference>
<sequence>MSNSTRCAACRFLRRRCRQDCVLAPYFPPTNPQRFANVHKVFGASKITELLKQLPVHLRYDAAECMSIEAASRARDPVYGCVGVISQLQQHVIDVQSELVKIKGELAVHNAQQQLQLENGERASEQQQDELLWLVHFQFSCVITNDYVGGDKREEMIWLPSTDSFVPVLPLTRYCSGSIYSIGRCFSCSNKYMILPKSLSFSRGDLRRILKQNKQVTSFLVCSRLAR</sequence>
<evidence type="ECO:0000313" key="4">
    <source>
        <dbReference type="Proteomes" id="UP001164929"/>
    </source>
</evidence>
<keyword evidence="4" id="KW-1185">Reference proteome</keyword>
<dbReference type="Pfam" id="PF03195">
    <property type="entry name" value="LOB"/>
    <property type="match status" value="1"/>
</dbReference>